<evidence type="ECO:0000256" key="5">
    <source>
        <dbReference type="ARBA" id="ARBA00023015"/>
    </source>
</evidence>
<proteinExistence type="predicted"/>
<evidence type="ECO:0000256" key="9">
    <source>
        <dbReference type="ARBA" id="ARBA00023242"/>
    </source>
</evidence>
<accession>A0ABC8S5F4</accession>
<feature type="region of interest" description="Disordered" evidence="11">
    <location>
        <begin position="1"/>
        <end position="33"/>
    </location>
</feature>
<keyword evidence="5" id="KW-0805">Transcription regulation</keyword>
<evidence type="ECO:0000256" key="6">
    <source>
        <dbReference type="ARBA" id="ARBA00023125"/>
    </source>
</evidence>
<name>A0ABC8S5F4_9AQUA</name>
<keyword evidence="2" id="KW-0479">Metal-binding</keyword>
<dbReference type="Pfam" id="PF04770">
    <property type="entry name" value="ZF-HD_dimer"/>
    <property type="match status" value="1"/>
</dbReference>
<dbReference type="PROSITE" id="PS51523">
    <property type="entry name" value="ZF_HD_DIMER"/>
    <property type="match status" value="1"/>
</dbReference>
<organism evidence="14 15">
    <name type="scientific">Ilex paraguariensis</name>
    <name type="common">yerba mate</name>
    <dbReference type="NCBI Taxonomy" id="185542"/>
    <lineage>
        <taxon>Eukaryota</taxon>
        <taxon>Viridiplantae</taxon>
        <taxon>Streptophyta</taxon>
        <taxon>Embryophyta</taxon>
        <taxon>Tracheophyta</taxon>
        <taxon>Spermatophyta</taxon>
        <taxon>Magnoliopsida</taxon>
        <taxon>eudicotyledons</taxon>
        <taxon>Gunneridae</taxon>
        <taxon>Pentapetalae</taxon>
        <taxon>asterids</taxon>
        <taxon>campanulids</taxon>
        <taxon>Aquifoliales</taxon>
        <taxon>Aquifoliaceae</taxon>
        <taxon>Ilex</taxon>
    </lineage>
</organism>
<comment type="subcellular location">
    <subcellularLocation>
        <location evidence="1 10">Nucleus</location>
    </subcellularLocation>
</comment>
<dbReference type="InterPro" id="IPR006455">
    <property type="entry name" value="Homeodomain_ZF_HD"/>
</dbReference>
<feature type="compositionally biased region" description="Pro residues" evidence="11">
    <location>
        <begin position="136"/>
        <end position="145"/>
    </location>
</feature>
<evidence type="ECO:0000256" key="1">
    <source>
        <dbReference type="ARBA" id="ARBA00004123"/>
    </source>
</evidence>
<evidence type="ECO:0000313" key="15">
    <source>
        <dbReference type="Proteomes" id="UP001642360"/>
    </source>
</evidence>
<feature type="domain" description="ZF-HD dimerization-type" evidence="13">
    <location>
        <begin position="159"/>
        <end position="208"/>
    </location>
</feature>
<dbReference type="GO" id="GO:0003677">
    <property type="term" value="F:DNA binding"/>
    <property type="evidence" value="ECO:0007669"/>
    <property type="project" value="UniProtKB-UniRule"/>
</dbReference>
<dbReference type="InterPro" id="IPR006456">
    <property type="entry name" value="ZF_HD_homeobox_Cys/His_dimer"/>
</dbReference>
<keyword evidence="3" id="KW-0863">Zinc-finger</keyword>
<feature type="compositionally biased region" description="Polar residues" evidence="11">
    <location>
        <begin position="118"/>
        <end position="130"/>
    </location>
</feature>
<feature type="domain" description="Homeobox" evidence="12">
    <location>
        <begin position="306"/>
        <end position="370"/>
    </location>
</feature>
<protein>
    <recommendedName>
        <fullName evidence="16">ZF-HD dimerization-type domain-containing protein</fullName>
    </recommendedName>
</protein>
<dbReference type="PANTHER" id="PTHR31948">
    <property type="entry name" value="ZINC-FINGER HOMEODOMAIN PROTEIN 2"/>
    <property type="match status" value="1"/>
</dbReference>
<dbReference type="NCBIfam" id="TIGR01565">
    <property type="entry name" value="homeo_ZF_HD"/>
    <property type="match status" value="1"/>
</dbReference>
<evidence type="ECO:0000256" key="2">
    <source>
        <dbReference type="ARBA" id="ARBA00022723"/>
    </source>
</evidence>
<dbReference type="Proteomes" id="UP001642360">
    <property type="component" value="Unassembled WGS sequence"/>
</dbReference>
<evidence type="ECO:0000259" key="12">
    <source>
        <dbReference type="PROSITE" id="PS50071"/>
    </source>
</evidence>
<evidence type="ECO:0000259" key="13">
    <source>
        <dbReference type="PROSITE" id="PS51523"/>
    </source>
</evidence>
<keyword evidence="7 10" id="KW-0371">Homeobox</keyword>
<comment type="caution">
    <text evidence="14">The sequence shown here is derived from an EMBL/GenBank/DDBJ whole genome shotgun (WGS) entry which is preliminary data.</text>
</comment>
<gene>
    <name evidence="14" type="ORF">ILEXP_LOCUS20609</name>
</gene>
<reference evidence="14 15" key="1">
    <citation type="submission" date="2024-02" db="EMBL/GenBank/DDBJ databases">
        <authorList>
            <person name="Vignale AGUSTIN F."/>
            <person name="Sosa J E."/>
            <person name="Modenutti C."/>
        </authorList>
    </citation>
    <scope>NUCLEOTIDE SEQUENCE [LARGE SCALE GENOMIC DNA]</scope>
</reference>
<keyword evidence="4" id="KW-0862">Zinc</keyword>
<feature type="compositionally biased region" description="Pro residues" evidence="11">
    <location>
        <begin position="88"/>
        <end position="99"/>
    </location>
</feature>
<evidence type="ECO:0000256" key="3">
    <source>
        <dbReference type="ARBA" id="ARBA00022771"/>
    </source>
</evidence>
<dbReference type="GO" id="GO:0005634">
    <property type="term" value="C:nucleus"/>
    <property type="evidence" value="ECO:0007669"/>
    <property type="project" value="UniProtKB-SubCell"/>
</dbReference>
<dbReference type="NCBIfam" id="TIGR01566">
    <property type="entry name" value="ZF_HD_prot_N"/>
    <property type="match status" value="1"/>
</dbReference>
<evidence type="ECO:0000256" key="10">
    <source>
        <dbReference type="PROSITE-ProRule" id="PRU00108"/>
    </source>
</evidence>
<evidence type="ECO:0000313" key="14">
    <source>
        <dbReference type="EMBL" id="CAK9152392.1"/>
    </source>
</evidence>
<dbReference type="PANTHER" id="PTHR31948:SF119">
    <property type="entry name" value="ZINC-FINGER HOMEODOMAIN PROTEIN 6-LIKE"/>
    <property type="match status" value="1"/>
</dbReference>
<sequence length="372" mass="40997">MELRGQDKNIGMPSSKGCNPLQHNQDSSSSMLSSAPIISTLADRKENETVCGTDRKENETVCGSAILSLTQTLDHGHLHQHQHHLLNQPPPPPPRPPSPQRQGRDSNPDPDPDPAQLANATIASPSNCKTPQRPQQQPPPPPPQPATASSTNSLNPIRYRECLKNHAATMGGHIVDGCGEFMPSGEEGAPGALRCAACDCHRNFHRREIDGESPSRTTCYYTHNPSRNNSHRQRITIHPIQPPPSHPALPPNQHPHHGLITTPSTGPMMMAFGGGGGAPAESSSEDLNMYQSNAGAPPVVQPSFSISKKRFRTKFTSEQKDRMHEFAEKLGWKMQKQDEQEVQNFCNEVGVKRQVFKVWMHNNKQAMKKKQL</sequence>
<keyword evidence="9 10" id="KW-0539">Nucleus</keyword>
<feature type="DNA-binding region" description="Homeobox" evidence="10">
    <location>
        <begin position="308"/>
        <end position="371"/>
    </location>
</feature>
<dbReference type="AlphaFoldDB" id="A0ABC8S5F4"/>
<feature type="region of interest" description="Disordered" evidence="11">
    <location>
        <begin position="76"/>
        <end position="152"/>
    </location>
</feature>
<keyword evidence="6 10" id="KW-0238">DNA-binding</keyword>
<dbReference type="InterPro" id="IPR009057">
    <property type="entry name" value="Homeodomain-like_sf"/>
</dbReference>
<dbReference type="Gene3D" id="1.10.10.60">
    <property type="entry name" value="Homeodomain-like"/>
    <property type="match status" value="1"/>
</dbReference>
<evidence type="ECO:0000256" key="4">
    <source>
        <dbReference type="ARBA" id="ARBA00022833"/>
    </source>
</evidence>
<dbReference type="SUPFAM" id="SSF46689">
    <property type="entry name" value="Homeodomain-like"/>
    <property type="match status" value="1"/>
</dbReference>
<dbReference type="EMBL" id="CAUOFW020002269">
    <property type="protein sequence ID" value="CAK9152392.1"/>
    <property type="molecule type" value="Genomic_DNA"/>
</dbReference>
<dbReference type="GO" id="GO:0008270">
    <property type="term" value="F:zinc ion binding"/>
    <property type="evidence" value="ECO:0007669"/>
    <property type="project" value="UniProtKB-KW"/>
</dbReference>
<evidence type="ECO:0008006" key="16">
    <source>
        <dbReference type="Google" id="ProtNLM"/>
    </source>
</evidence>
<dbReference type="InterPro" id="IPR001356">
    <property type="entry name" value="HD"/>
</dbReference>
<evidence type="ECO:0000256" key="11">
    <source>
        <dbReference type="SAM" id="MobiDB-lite"/>
    </source>
</evidence>
<evidence type="ECO:0000256" key="7">
    <source>
        <dbReference type="ARBA" id="ARBA00023155"/>
    </source>
</evidence>
<dbReference type="PROSITE" id="PS50071">
    <property type="entry name" value="HOMEOBOX_2"/>
    <property type="match status" value="1"/>
</dbReference>
<dbReference type="FunFam" id="1.10.10.60:FF:000257">
    <property type="entry name" value="Zinc-finger homeodomain protein 2"/>
    <property type="match status" value="1"/>
</dbReference>
<keyword evidence="8" id="KW-0804">Transcription</keyword>
<keyword evidence="15" id="KW-1185">Reference proteome</keyword>
<evidence type="ECO:0000256" key="8">
    <source>
        <dbReference type="ARBA" id="ARBA00023163"/>
    </source>
</evidence>